<reference evidence="3" key="1">
    <citation type="submission" date="2020-08" db="EMBL/GenBank/DDBJ databases">
        <title>Sulfitobacter aestuariivivens sp. nov., isolated from a tidal flat.</title>
        <authorList>
            <person name="Park S."/>
            <person name="Yoon J.-H."/>
        </authorList>
    </citation>
    <scope>NUCLEOTIDE SEQUENCE</scope>
    <source>
        <strain evidence="3">TSTF-M16</strain>
    </source>
</reference>
<organism evidence="3 4">
    <name type="scientific">Sulfitobacter aestuariivivens</name>
    <dbReference type="NCBI Taxonomy" id="2766981"/>
    <lineage>
        <taxon>Bacteria</taxon>
        <taxon>Pseudomonadati</taxon>
        <taxon>Pseudomonadota</taxon>
        <taxon>Alphaproteobacteria</taxon>
        <taxon>Rhodobacterales</taxon>
        <taxon>Roseobacteraceae</taxon>
        <taxon>Sulfitobacter</taxon>
    </lineage>
</organism>
<sequence length="84" mass="7727">MKILVASTVASLALATSAFAEGHSAANNGQGGGKGRDMATDVSNGGGADRGDASVAAGLKGGWGGNAGATGGQVSSGPAAAPKE</sequence>
<name>A0A927D2V3_9RHOB</name>
<accession>A0A927D2V3</accession>
<dbReference type="Proteomes" id="UP000635142">
    <property type="component" value="Unassembled WGS sequence"/>
</dbReference>
<protein>
    <submittedName>
        <fullName evidence="3">Uncharacterized protein</fullName>
    </submittedName>
</protein>
<comment type="caution">
    <text evidence="3">The sequence shown here is derived from an EMBL/GenBank/DDBJ whole genome shotgun (WGS) entry which is preliminary data.</text>
</comment>
<evidence type="ECO:0000313" key="3">
    <source>
        <dbReference type="EMBL" id="MBD3664010.1"/>
    </source>
</evidence>
<evidence type="ECO:0000256" key="2">
    <source>
        <dbReference type="SAM" id="SignalP"/>
    </source>
</evidence>
<evidence type="ECO:0000256" key="1">
    <source>
        <dbReference type="SAM" id="MobiDB-lite"/>
    </source>
</evidence>
<dbReference type="AlphaFoldDB" id="A0A927D2V3"/>
<dbReference type="EMBL" id="JACTAG010000001">
    <property type="protein sequence ID" value="MBD3664010.1"/>
    <property type="molecule type" value="Genomic_DNA"/>
</dbReference>
<feature type="compositionally biased region" description="Gly residues" evidence="1">
    <location>
        <begin position="59"/>
        <end position="71"/>
    </location>
</feature>
<gene>
    <name evidence="3" type="ORF">H9Q16_08765</name>
</gene>
<feature type="region of interest" description="Disordered" evidence="1">
    <location>
        <begin position="23"/>
        <end position="84"/>
    </location>
</feature>
<proteinExistence type="predicted"/>
<feature type="chain" id="PRO_5037853502" evidence="2">
    <location>
        <begin position="21"/>
        <end position="84"/>
    </location>
</feature>
<evidence type="ECO:0000313" key="4">
    <source>
        <dbReference type="Proteomes" id="UP000635142"/>
    </source>
</evidence>
<keyword evidence="4" id="KW-1185">Reference proteome</keyword>
<keyword evidence="2" id="KW-0732">Signal</keyword>
<feature type="signal peptide" evidence="2">
    <location>
        <begin position="1"/>
        <end position="20"/>
    </location>
</feature>